<dbReference type="eggNOG" id="COG2187">
    <property type="taxonomic scope" value="Bacteria"/>
</dbReference>
<feature type="domain" description="Aminoglycoside phosphotransferase" evidence="1">
    <location>
        <begin position="124"/>
        <end position="300"/>
    </location>
</feature>
<dbReference type="InterPro" id="IPR011009">
    <property type="entry name" value="Kinase-like_dom_sf"/>
</dbReference>
<proteinExistence type="predicted"/>
<dbReference type="PANTHER" id="PTHR43883:SF1">
    <property type="entry name" value="GLUCONOKINASE"/>
    <property type="match status" value="1"/>
</dbReference>
<dbReference type="InterPro" id="IPR052732">
    <property type="entry name" value="Cell-binding_unc_protein"/>
</dbReference>
<accession>Q3AS99</accession>
<gene>
    <name evidence="2" type="ordered locus">Cag_0861</name>
</gene>
<dbReference type="PANTHER" id="PTHR43883">
    <property type="entry name" value="SLR0207 PROTEIN"/>
    <property type="match status" value="1"/>
</dbReference>
<dbReference type="OrthoDB" id="9810277at2"/>
<dbReference type="Pfam" id="PF13671">
    <property type="entry name" value="AAA_33"/>
    <property type="match status" value="1"/>
</dbReference>
<dbReference type="KEGG" id="cch:Cag_0861"/>
<dbReference type="InterPro" id="IPR027417">
    <property type="entry name" value="P-loop_NTPase"/>
</dbReference>
<reference evidence="2" key="1">
    <citation type="submission" date="2005-08" db="EMBL/GenBank/DDBJ databases">
        <title>Complete sequence of Chlorobium chlorochromatii CaD3.</title>
        <authorList>
            <person name="Copeland A."/>
            <person name="Lucas S."/>
            <person name="Lapidus A."/>
            <person name="Barry K."/>
            <person name="Detter J.C."/>
            <person name="Glavina T."/>
            <person name="Hammon N."/>
            <person name="Israni S."/>
            <person name="Pitluck S."/>
            <person name="Bryant D."/>
            <person name="Schmutz J."/>
            <person name="Larimer F."/>
            <person name="Land M."/>
            <person name="Kyrpides N."/>
            <person name="Ivanova N."/>
            <person name="Richardson P."/>
        </authorList>
    </citation>
    <scope>NUCLEOTIDE SEQUENCE [LARGE SCALE GENOMIC DNA]</scope>
    <source>
        <strain evidence="2">CaD3</strain>
    </source>
</reference>
<dbReference type="SUPFAM" id="SSF52540">
    <property type="entry name" value="P-loop containing nucleoside triphosphate hydrolases"/>
    <property type="match status" value="1"/>
</dbReference>
<evidence type="ECO:0000259" key="1">
    <source>
        <dbReference type="Pfam" id="PF01636"/>
    </source>
</evidence>
<dbReference type="EMBL" id="CP000108">
    <property type="protein sequence ID" value="ABB28126.1"/>
    <property type="molecule type" value="Genomic_DNA"/>
</dbReference>
<dbReference type="Pfam" id="PF01636">
    <property type="entry name" value="APH"/>
    <property type="match status" value="1"/>
</dbReference>
<protein>
    <recommendedName>
        <fullName evidence="1">Aminoglycoside phosphotransferase domain-containing protein</fullName>
    </recommendedName>
</protein>
<dbReference type="Gene3D" id="3.90.1200.10">
    <property type="match status" value="1"/>
</dbReference>
<dbReference type="eggNOG" id="COG0645">
    <property type="taxonomic scope" value="Bacteria"/>
</dbReference>
<organism evidence="2">
    <name type="scientific">Chlorobium chlorochromatii (strain CaD3)</name>
    <dbReference type="NCBI Taxonomy" id="340177"/>
    <lineage>
        <taxon>Bacteria</taxon>
        <taxon>Pseudomonadati</taxon>
        <taxon>Chlorobiota</taxon>
        <taxon>Chlorobiia</taxon>
        <taxon>Chlorobiales</taxon>
        <taxon>Chlorobiaceae</taxon>
        <taxon>Chlorobium/Pelodictyon group</taxon>
        <taxon>Chlorobium</taxon>
    </lineage>
</organism>
<sequence>MINLAEALCHPEAYPHAPQSVEMVQTHCSWVFLAGAWAYKVKKPLDLGFLDFSTLELRRHFCYEELRLNQRLCSTLYLSVVPIVAVRQQIKVIDKENNTDEHWNEEENNEHGTIIDYAVKMVRFDRTQELDRLLAHHKLDVKQMEQLARTIAAFHNSLPAAPMDSALGHPDTIIKPMLHNFTLLEDIVVESEEQQELATLHQATLSDHQRLYQRLLQRKADGFIRQCHGDLHTGNMVMWQGRITLFDCIEFNPTLNTIDCISDLAFLFMDLRHSGETALAWRLLNGYLMETGDYHALALLPFYERYRAMVRAKVTAIHASQSKDAPEVSSLMAEHRSYVAHATNCTKHNQPMLLIVCGLSGSGKSTLAASIASELPAIHLRSDVERKRLAGLRPLERSPKSDLYSHSMTNNTYAHLLGLARFCLLEGYCVVVDATFLRQSNRALFTTLANECNVPYRLLHCTAPKQVLMERVQLRNLEGNDASDADAEVVAMQLEQQEALTDDEKKITITIDTTHPINATALTGMYQLKREH</sequence>
<dbReference type="HOGENOM" id="CLU_026771_1_1_10"/>
<dbReference type="SUPFAM" id="SSF56112">
    <property type="entry name" value="Protein kinase-like (PK-like)"/>
    <property type="match status" value="1"/>
</dbReference>
<dbReference type="InterPro" id="IPR002575">
    <property type="entry name" value="Aminoglycoside_PTrfase"/>
</dbReference>
<dbReference type="Gene3D" id="3.40.50.300">
    <property type="entry name" value="P-loop containing nucleotide triphosphate hydrolases"/>
    <property type="match status" value="1"/>
</dbReference>
<dbReference type="STRING" id="340177.Cag_0861"/>
<dbReference type="AlphaFoldDB" id="Q3AS99"/>
<evidence type="ECO:0000313" key="2">
    <source>
        <dbReference type="EMBL" id="ABB28126.1"/>
    </source>
</evidence>
<name>Q3AS99_CHLCH</name>